<feature type="chain" id="PRO_5020292789" evidence="1">
    <location>
        <begin position="24"/>
        <end position="197"/>
    </location>
</feature>
<comment type="caution">
    <text evidence="2">The sequence shown here is derived from an EMBL/GenBank/DDBJ whole genome shotgun (WGS) entry which is preliminary data.</text>
</comment>
<dbReference type="PROSITE" id="PS51257">
    <property type="entry name" value="PROKAR_LIPOPROTEIN"/>
    <property type="match status" value="1"/>
</dbReference>
<dbReference type="Gene3D" id="2.60.460.10">
    <property type="entry name" value="protein yfey like domain"/>
    <property type="match status" value="1"/>
</dbReference>
<protein>
    <submittedName>
        <fullName evidence="2">Uncharacterized protein DUF1131</fullName>
    </submittedName>
</protein>
<evidence type="ECO:0000313" key="3">
    <source>
        <dbReference type="Proteomes" id="UP000294547"/>
    </source>
</evidence>
<dbReference type="AlphaFoldDB" id="A0A4R6RB84"/>
<organism evidence="2 3">
    <name type="scientific">Oharaeibacter diazotrophicus</name>
    <dbReference type="NCBI Taxonomy" id="1920512"/>
    <lineage>
        <taxon>Bacteria</taxon>
        <taxon>Pseudomonadati</taxon>
        <taxon>Pseudomonadota</taxon>
        <taxon>Alphaproteobacteria</taxon>
        <taxon>Hyphomicrobiales</taxon>
        <taxon>Pleomorphomonadaceae</taxon>
        <taxon>Oharaeibacter</taxon>
    </lineage>
</organism>
<evidence type="ECO:0000313" key="2">
    <source>
        <dbReference type="EMBL" id="TDP83274.1"/>
    </source>
</evidence>
<dbReference type="EMBL" id="SNXY01000009">
    <property type="protein sequence ID" value="TDP83274.1"/>
    <property type="molecule type" value="Genomic_DNA"/>
</dbReference>
<proteinExistence type="predicted"/>
<name>A0A4R6RB84_9HYPH</name>
<sequence length="197" mass="19817">MSIPVKNHFAAAVLALALSGCVAGGDLDPAPTAPSGGDLVAITATGAGALDGSVRYSSAAVEQAMPGYEASGITMATEQQTQNALALFKDGLQVLQVLPGSGGGIGAIHGVSVRLRGPGGERIGMTMAEARVARADCREGTGNWIGMPICRSRTAPNVTLVFAIPGYMSPDGLPDDATLSTATLQRIIWTPAGGTPS</sequence>
<reference evidence="2 3" key="1">
    <citation type="submission" date="2019-03" db="EMBL/GenBank/DDBJ databases">
        <title>Genomic Encyclopedia of Type Strains, Phase IV (KMG-IV): sequencing the most valuable type-strain genomes for metagenomic binning, comparative biology and taxonomic classification.</title>
        <authorList>
            <person name="Goeker M."/>
        </authorList>
    </citation>
    <scope>NUCLEOTIDE SEQUENCE [LARGE SCALE GENOMIC DNA]</scope>
    <source>
        <strain evidence="2 3">DSM 102969</strain>
    </source>
</reference>
<dbReference type="Proteomes" id="UP000294547">
    <property type="component" value="Unassembled WGS sequence"/>
</dbReference>
<gene>
    <name evidence="2" type="ORF">EDD54_3233</name>
</gene>
<accession>A0A4R6RB84</accession>
<evidence type="ECO:0000256" key="1">
    <source>
        <dbReference type="SAM" id="SignalP"/>
    </source>
</evidence>
<dbReference type="InterPro" id="IPR038714">
    <property type="entry name" value="YfeY-like_sf"/>
</dbReference>
<dbReference type="InterPro" id="IPR010938">
    <property type="entry name" value="DUF1131"/>
</dbReference>
<feature type="signal peptide" evidence="1">
    <location>
        <begin position="1"/>
        <end position="23"/>
    </location>
</feature>
<dbReference type="RefSeq" id="WP_126538077.1">
    <property type="nucleotide sequence ID" value="NZ_BSPM01000009.1"/>
</dbReference>
<keyword evidence="1" id="KW-0732">Signal</keyword>
<dbReference type="Pfam" id="PF06572">
    <property type="entry name" value="DUF1131"/>
    <property type="match status" value="1"/>
</dbReference>
<keyword evidence="3" id="KW-1185">Reference proteome</keyword>
<dbReference type="OrthoDB" id="7845475at2"/>